<evidence type="ECO:0000259" key="10">
    <source>
        <dbReference type="PROSITE" id="PS52029"/>
    </source>
</evidence>
<evidence type="ECO:0000256" key="1">
    <source>
        <dbReference type="ARBA" id="ARBA00004752"/>
    </source>
</evidence>
<evidence type="ECO:0000313" key="11">
    <source>
        <dbReference type="EMBL" id="CCE98051.1"/>
    </source>
</evidence>
<evidence type="ECO:0000256" key="9">
    <source>
        <dbReference type="PROSITE-ProRule" id="PRU01373"/>
    </source>
</evidence>
<dbReference type="STRING" id="1117943.SFHH103_03560"/>
<dbReference type="PANTHER" id="PTHR30582:SF24">
    <property type="entry name" value="L,D-TRANSPEPTIDASE ERFK_SRFK-RELATED"/>
    <property type="match status" value="1"/>
</dbReference>
<evidence type="ECO:0000256" key="8">
    <source>
        <dbReference type="ARBA" id="ARBA00023316"/>
    </source>
</evidence>
<dbReference type="GO" id="GO:0071555">
    <property type="term" value="P:cell wall organization"/>
    <property type="evidence" value="ECO:0007669"/>
    <property type="project" value="UniProtKB-UniRule"/>
</dbReference>
<dbReference type="PROSITE" id="PS52029">
    <property type="entry name" value="LD_TPASE"/>
    <property type="match status" value="1"/>
</dbReference>
<dbReference type="Proteomes" id="UP000007735">
    <property type="component" value="Chromosome"/>
</dbReference>
<dbReference type="EMBL" id="HE616890">
    <property type="protein sequence ID" value="CCE98051.1"/>
    <property type="molecule type" value="Genomic_DNA"/>
</dbReference>
<dbReference type="InterPro" id="IPR050979">
    <property type="entry name" value="LD-transpeptidase"/>
</dbReference>
<dbReference type="CDD" id="cd16913">
    <property type="entry name" value="YkuD_like"/>
    <property type="match status" value="1"/>
</dbReference>
<dbReference type="GO" id="GO:0008360">
    <property type="term" value="P:regulation of cell shape"/>
    <property type="evidence" value="ECO:0007669"/>
    <property type="project" value="UniProtKB-UniRule"/>
</dbReference>
<dbReference type="UniPathway" id="UPA00219"/>
<gene>
    <name evidence="11" type="ordered locus">SFHH103_03560</name>
</gene>
<dbReference type="eggNOG" id="COG1376">
    <property type="taxonomic scope" value="Bacteria"/>
</dbReference>
<dbReference type="PATRIC" id="fig|380.5.peg.3764"/>
<keyword evidence="5" id="KW-0378">Hydrolase</keyword>
<keyword evidence="8 9" id="KW-0961">Cell wall biogenesis/degradation</keyword>
<proteinExistence type="inferred from homology"/>
<evidence type="ECO:0000256" key="7">
    <source>
        <dbReference type="ARBA" id="ARBA00022984"/>
    </source>
</evidence>
<keyword evidence="3" id="KW-0328">Glycosyltransferase</keyword>
<dbReference type="GO" id="GO:0018104">
    <property type="term" value="P:peptidoglycan-protein cross-linking"/>
    <property type="evidence" value="ECO:0007669"/>
    <property type="project" value="TreeGrafter"/>
</dbReference>
<evidence type="ECO:0000256" key="2">
    <source>
        <dbReference type="ARBA" id="ARBA00005992"/>
    </source>
</evidence>
<sequence length="294" mass="32305">MDCRHGSIGSSSPTPVPVTSPCCKKTIVTEFAHFGRIAAPRSLAQRTAIANKLTAGHLPPIFLIPFYETPMRFRNALLLCSLAATVFIAGCSQTTSTAGSTPEGQKVATNQIFTGNYGAVEDHGYPLPAVPINRLDQRFHRQIVDYATRERPGTIVVNTPNRFLYYVLPGGKAVRYGIGVGKAGFAWEGEAYVAWKQEWPTWHPPKEMAERKPEVAKYVEEGMGPGISNPLGARALYLFNEEGRDTLFRLHGTPEWSSIGTAASSGCIRLMNQDIIDLYSRVRPGRNARVVVQQ</sequence>
<dbReference type="GO" id="GO:0005576">
    <property type="term" value="C:extracellular region"/>
    <property type="evidence" value="ECO:0007669"/>
    <property type="project" value="TreeGrafter"/>
</dbReference>
<dbReference type="KEGG" id="sfh:SFHH103_03560"/>
<comment type="similarity">
    <text evidence="2">Belongs to the YkuD family.</text>
</comment>
<dbReference type="Pfam" id="PF03734">
    <property type="entry name" value="YkuD"/>
    <property type="match status" value="1"/>
</dbReference>
<evidence type="ECO:0000256" key="4">
    <source>
        <dbReference type="ARBA" id="ARBA00022679"/>
    </source>
</evidence>
<feature type="active site" description="Nucleophile" evidence="9">
    <location>
        <position position="267"/>
    </location>
</feature>
<keyword evidence="6 9" id="KW-0133">Cell shape</keyword>
<feature type="active site" description="Proton donor/acceptor" evidence="9">
    <location>
        <position position="251"/>
    </location>
</feature>
<evidence type="ECO:0000313" key="12">
    <source>
        <dbReference type="Proteomes" id="UP000007735"/>
    </source>
</evidence>
<feature type="domain" description="L,D-TPase catalytic" evidence="10">
    <location>
        <begin position="153"/>
        <end position="293"/>
    </location>
</feature>
<accession>G9A4B7</accession>
<organism evidence="11 12">
    <name type="scientific">Sinorhizobium fredii (strain HH103)</name>
    <dbReference type="NCBI Taxonomy" id="1117943"/>
    <lineage>
        <taxon>Bacteria</taxon>
        <taxon>Pseudomonadati</taxon>
        <taxon>Pseudomonadota</taxon>
        <taxon>Alphaproteobacteria</taxon>
        <taxon>Hyphomicrobiales</taxon>
        <taxon>Rhizobiaceae</taxon>
        <taxon>Sinorhizobium/Ensifer group</taxon>
        <taxon>Sinorhizobium</taxon>
    </lineage>
</organism>
<name>G9A4B7_SINF1</name>
<keyword evidence="4" id="KW-0808">Transferase</keyword>
<dbReference type="MEROPS" id="C82.003"/>
<protein>
    <recommendedName>
        <fullName evidence="10">L,D-TPase catalytic domain-containing protein</fullName>
    </recommendedName>
</protein>
<dbReference type="FunFam" id="2.40.440.10:FF:000002">
    <property type="entry name" value="L,D-transpeptidase ErfK/SrfK"/>
    <property type="match status" value="1"/>
</dbReference>
<evidence type="ECO:0000256" key="6">
    <source>
        <dbReference type="ARBA" id="ARBA00022960"/>
    </source>
</evidence>
<dbReference type="InterPro" id="IPR005490">
    <property type="entry name" value="LD_TPept_cat_dom"/>
</dbReference>
<dbReference type="Gene3D" id="2.40.440.10">
    <property type="entry name" value="L,D-transpeptidase catalytic domain-like"/>
    <property type="match status" value="1"/>
</dbReference>
<evidence type="ECO:0000256" key="5">
    <source>
        <dbReference type="ARBA" id="ARBA00022801"/>
    </source>
</evidence>
<dbReference type="PANTHER" id="PTHR30582">
    <property type="entry name" value="L,D-TRANSPEPTIDASE"/>
    <property type="match status" value="1"/>
</dbReference>
<keyword evidence="7 9" id="KW-0573">Peptidoglycan synthesis</keyword>
<dbReference type="GO" id="GO:0016757">
    <property type="term" value="F:glycosyltransferase activity"/>
    <property type="evidence" value="ECO:0007669"/>
    <property type="project" value="UniProtKB-KW"/>
</dbReference>
<reference evidence="11 12" key="1">
    <citation type="journal article" date="2012" name="J. Bacteriol.">
        <title>Genome sequence of the soybean symbiont Sinorhizobium fredii HH103.</title>
        <authorList>
            <person name="Weidner S."/>
            <person name="Becker A."/>
            <person name="Bonilla I."/>
            <person name="Jaenicke S."/>
            <person name="Lloret J."/>
            <person name="Margaret I."/>
            <person name="Puhler A."/>
            <person name="Ruiz-Sainz J.E."/>
            <person name="Schneiker-Bekel S."/>
            <person name="Szczepanowski R."/>
            <person name="Vinardell J.M."/>
            <person name="Zehner S."/>
            <person name="Gottfert M."/>
        </authorList>
    </citation>
    <scope>NUCLEOTIDE SEQUENCE [LARGE SCALE GENOMIC DNA]</scope>
    <source>
        <strain evidence="11 12">HH103</strain>
    </source>
</reference>
<evidence type="ECO:0000256" key="3">
    <source>
        <dbReference type="ARBA" id="ARBA00022676"/>
    </source>
</evidence>
<dbReference type="GO" id="GO:0071972">
    <property type="term" value="F:peptidoglycan L,D-transpeptidase activity"/>
    <property type="evidence" value="ECO:0007669"/>
    <property type="project" value="TreeGrafter"/>
</dbReference>
<dbReference type="SUPFAM" id="SSF141523">
    <property type="entry name" value="L,D-transpeptidase catalytic domain-like"/>
    <property type="match status" value="1"/>
</dbReference>
<dbReference type="AlphaFoldDB" id="G9A4B7"/>
<dbReference type="InterPro" id="IPR038063">
    <property type="entry name" value="Transpep_catalytic_dom"/>
</dbReference>
<dbReference type="HOGENOM" id="CLU_042399_0_0_5"/>
<comment type="pathway">
    <text evidence="1 9">Cell wall biogenesis; peptidoglycan biosynthesis.</text>
</comment>